<evidence type="ECO:0000256" key="1">
    <source>
        <dbReference type="SAM" id="Phobius"/>
    </source>
</evidence>
<protein>
    <submittedName>
        <fullName evidence="2">Zf-HC2 domain-containing protein</fullName>
    </submittedName>
</protein>
<feature type="transmembrane region" description="Helical" evidence="1">
    <location>
        <begin position="89"/>
        <end position="107"/>
    </location>
</feature>
<feature type="transmembrane region" description="Helical" evidence="1">
    <location>
        <begin position="65"/>
        <end position="83"/>
    </location>
</feature>
<sequence>MSKITCNICMDLIPLVKDGVACTDSEKAVFEHLKECADCNSFFKDLDQKPIINDKKAFGKIKKQVNLSILIITVLSILFGIGLSMSENMFYNIVIMPVIGVVSFIILKNRAYVVTVFVFVVSYIWHFVMFYSEISYGGFLSNLIASLYWALIYSGLCALGTLIVFLLYFAFKKED</sequence>
<dbReference type="EMBL" id="VUNQ01000003">
    <property type="protein sequence ID" value="MSU00419.1"/>
    <property type="molecule type" value="Genomic_DNA"/>
</dbReference>
<name>A0A6N7XEK6_9FIRM</name>
<feature type="transmembrane region" description="Helical" evidence="1">
    <location>
        <begin position="151"/>
        <end position="171"/>
    </location>
</feature>
<organism evidence="2 3">
    <name type="scientific">Tissierella pigra</name>
    <dbReference type="NCBI Taxonomy" id="2607614"/>
    <lineage>
        <taxon>Bacteria</taxon>
        <taxon>Bacillati</taxon>
        <taxon>Bacillota</taxon>
        <taxon>Tissierellia</taxon>
        <taxon>Tissierellales</taxon>
        <taxon>Tissierellaceae</taxon>
        <taxon>Tissierella</taxon>
    </lineage>
</organism>
<reference evidence="2 3" key="1">
    <citation type="submission" date="2019-09" db="EMBL/GenBank/DDBJ databases">
        <title>In-depth cultivation of the pig gut microbiome towards novel bacterial diversity and tailored functional studies.</title>
        <authorList>
            <person name="Wylensek D."/>
            <person name="Hitch T.C.A."/>
            <person name="Clavel T."/>
        </authorList>
    </citation>
    <scope>NUCLEOTIDE SEQUENCE [LARGE SCALE GENOMIC DNA]</scope>
    <source>
        <strain evidence="2 3">WCA3-693-APC-4?</strain>
    </source>
</reference>
<accession>A0A6N7XEK6</accession>
<dbReference type="RefSeq" id="WP_154438845.1">
    <property type="nucleotide sequence ID" value="NZ_JAHLPJ010000001.1"/>
</dbReference>
<gene>
    <name evidence="2" type="ORF">FYJ83_02930</name>
</gene>
<feature type="transmembrane region" description="Helical" evidence="1">
    <location>
        <begin position="112"/>
        <end position="131"/>
    </location>
</feature>
<keyword evidence="3" id="KW-1185">Reference proteome</keyword>
<evidence type="ECO:0000313" key="3">
    <source>
        <dbReference type="Proteomes" id="UP000469523"/>
    </source>
</evidence>
<keyword evidence="1" id="KW-1133">Transmembrane helix</keyword>
<dbReference type="Proteomes" id="UP000469523">
    <property type="component" value="Unassembled WGS sequence"/>
</dbReference>
<comment type="caution">
    <text evidence="2">The sequence shown here is derived from an EMBL/GenBank/DDBJ whole genome shotgun (WGS) entry which is preliminary data.</text>
</comment>
<proteinExistence type="predicted"/>
<keyword evidence="1" id="KW-0472">Membrane</keyword>
<evidence type="ECO:0000313" key="2">
    <source>
        <dbReference type="EMBL" id="MSU00419.1"/>
    </source>
</evidence>
<dbReference type="AlphaFoldDB" id="A0A6N7XEK6"/>
<keyword evidence="1" id="KW-0812">Transmembrane</keyword>